<dbReference type="Pfam" id="PF04367">
    <property type="entry name" value="DUF502"/>
    <property type="match status" value="1"/>
</dbReference>
<name>A0A059ZRN8_ACICK</name>
<keyword evidence="1" id="KW-0472">Membrane</keyword>
<dbReference type="KEGG" id="acz:Acaty_c0420"/>
<evidence type="ECO:0000313" key="2">
    <source>
        <dbReference type="EMBL" id="AIA54310.1"/>
    </source>
</evidence>
<dbReference type="eggNOG" id="COG2928">
    <property type="taxonomic scope" value="Bacteria"/>
</dbReference>
<dbReference type="RefSeq" id="WP_004870500.1">
    <property type="nucleotide sequence ID" value="NZ_CP005986.1"/>
</dbReference>
<reference evidence="2 3" key="1">
    <citation type="journal article" date="2009" name="J. Bacteriol.">
        <title>Draft genome sequence of the extremely acidophilic bacterium Acidithiobacillus caldus ATCC 51756 reveals metabolic versatility in the genus Acidithiobacillus.</title>
        <authorList>
            <person name="Valdes J."/>
            <person name="Quatrini R."/>
            <person name="Hallberg K."/>
            <person name="Dopson M."/>
            <person name="Valenzuela P.D."/>
            <person name="Holmes D.S."/>
        </authorList>
    </citation>
    <scope>NUCLEOTIDE SEQUENCE [LARGE SCALE GENOMIC DNA]</scope>
    <source>
        <strain evidence="3">ATCC 51756 / DSM 8584 / KU</strain>
    </source>
</reference>
<organism evidence="2 3">
    <name type="scientific">Acidithiobacillus caldus (strain ATCC 51756 / DSM 8584 / KU)</name>
    <dbReference type="NCBI Taxonomy" id="637389"/>
    <lineage>
        <taxon>Bacteria</taxon>
        <taxon>Pseudomonadati</taxon>
        <taxon>Pseudomonadota</taxon>
        <taxon>Acidithiobacillia</taxon>
        <taxon>Acidithiobacillales</taxon>
        <taxon>Acidithiobacillaceae</taxon>
        <taxon>Acidithiobacillus</taxon>
    </lineage>
</organism>
<evidence type="ECO:0000256" key="1">
    <source>
        <dbReference type="SAM" id="Phobius"/>
    </source>
</evidence>
<keyword evidence="1" id="KW-0812">Transmembrane</keyword>
<accession>A0A059ZRN8</accession>
<dbReference type="PANTHER" id="PTHR31876">
    <property type="entry name" value="COV-LIKE PROTEIN 1"/>
    <property type="match status" value="1"/>
</dbReference>
<keyword evidence="1" id="KW-1133">Transmembrane helix</keyword>
<dbReference type="EMBL" id="CP005986">
    <property type="protein sequence ID" value="AIA54310.1"/>
    <property type="molecule type" value="Genomic_DNA"/>
</dbReference>
<evidence type="ECO:0008006" key="4">
    <source>
        <dbReference type="Google" id="ProtNLM"/>
    </source>
</evidence>
<proteinExistence type="predicted"/>
<feature type="transmembrane region" description="Helical" evidence="1">
    <location>
        <begin position="79"/>
        <end position="103"/>
    </location>
</feature>
<dbReference type="GeneID" id="92930436"/>
<feature type="transmembrane region" description="Helical" evidence="1">
    <location>
        <begin position="34"/>
        <end position="59"/>
    </location>
</feature>
<dbReference type="HOGENOM" id="CLU_068050_4_0_6"/>
<sequence>MLPQPPLTFAEATMLPVSSPPKVPPSRRWHLRRWFVQGLLISLPIGLTVYFVLLVGRWVDGIFNGPIHALFGVDIPGLGILLTLVTILGVGFLASHTLSAWIFERINAVLERIPVFHSIYSTIQETVELLLGGKDRGFRSAVLVPQNGAGAYVIGLVTRDELSEVPGLGEDCLAVYVPMAYNIGGFTYVVPRDKLIPLPELSPQQALRFAMAGGVGSGRHLREKLQAVKAATDSVEQADPGKAPQP</sequence>
<dbReference type="InterPro" id="IPR007462">
    <property type="entry name" value="COV1-like"/>
</dbReference>
<dbReference type="PANTHER" id="PTHR31876:SF26">
    <property type="entry name" value="PROTEIN LIKE COV 2"/>
    <property type="match status" value="1"/>
</dbReference>
<dbReference type="Proteomes" id="UP000005522">
    <property type="component" value="Chromosome"/>
</dbReference>
<protein>
    <recommendedName>
        <fullName evidence="4">Transporter</fullName>
    </recommendedName>
</protein>
<dbReference type="AlphaFoldDB" id="A0A059ZRN8"/>
<gene>
    <name evidence="2" type="ORF">Acaty_c0420</name>
</gene>
<evidence type="ECO:0000313" key="3">
    <source>
        <dbReference type="Proteomes" id="UP000005522"/>
    </source>
</evidence>